<protein>
    <submittedName>
        <fullName evidence="11">DUF883 domain-containing protein</fullName>
    </submittedName>
</protein>
<keyword evidence="8" id="KW-0175">Coiled coil</keyword>
<dbReference type="InterPro" id="IPR043604">
    <property type="entry name" value="DUF883_N"/>
</dbReference>
<evidence type="ECO:0000256" key="1">
    <source>
        <dbReference type="ARBA" id="ARBA00004377"/>
    </source>
</evidence>
<evidence type="ECO:0000256" key="8">
    <source>
        <dbReference type="SAM" id="Coils"/>
    </source>
</evidence>
<dbReference type="GO" id="GO:0043022">
    <property type="term" value="F:ribosome binding"/>
    <property type="evidence" value="ECO:0007669"/>
    <property type="project" value="InterPro"/>
</dbReference>
<name>A0A7X6DEN4_9BURK</name>
<evidence type="ECO:0000256" key="7">
    <source>
        <dbReference type="ARBA" id="ARBA00023136"/>
    </source>
</evidence>
<dbReference type="PANTHER" id="PTHR35893">
    <property type="entry name" value="INNER MEMBRANE PROTEIN-RELATED"/>
    <property type="match status" value="1"/>
</dbReference>
<keyword evidence="3" id="KW-1003">Cell membrane</keyword>
<keyword evidence="4" id="KW-0997">Cell inner membrane</keyword>
<dbReference type="InterPro" id="IPR010279">
    <property type="entry name" value="YqjD/ElaB"/>
</dbReference>
<keyword evidence="5" id="KW-0812">Transmembrane</keyword>
<evidence type="ECO:0000259" key="10">
    <source>
        <dbReference type="Pfam" id="PF19029"/>
    </source>
</evidence>
<evidence type="ECO:0000256" key="6">
    <source>
        <dbReference type="ARBA" id="ARBA00022989"/>
    </source>
</evidence>
<accession>A0A7X6DEN4</accession>
<feature type="domain" description="DUF883" evidence="10">
    <location>
        <begin position="77"/>
        <end position="106"/>
    </location>
</feature>
<proteinExistence type="inferred from homology"/>
<sequence length="106" mass="11535">MDQAMHPLKEGTNRLADDFRAVVSDAEQLLRAAANQAGEGYAEARERLEASLKAARQELDTFEDQMIDGARRAGRATDGYVRDHPWESIAVGAGIGVLVGLLIGRR</sequence>
<feature type="domain" description="DUF883" evidence="9">
    <location>
        <begin position="15"/>
        <end position="61"/>
    </location>
</feature>
<evidence type="ECO:0000313" key="11">
    <source>
        <dbReference type="EMBL" id="NKE65761.1"/>
    </source>
</evidence>
<keyword evidence="6" id="KW-1133">Transmembrane helix</keyword>
<evidence type="ECO:0000313" key="12">
    <source>
        <dbReference type="Proteomes" id="UP000521868"/>
    </source>
</evidence>
<comment type="subcellular location">
    <subcellularLocation>
        <location evidence="1">Cell inner membrane</location>
        <topology evidence="1">Single-pass membrane protein</topology>
    </subcellularLocation>
</comment>
<comment type="similarity">
    <text evidence="2">Belongs to the ElaB/YgaM/YqjD family.</text>
</comment>
<dbReference type="PANTHER" id="PTHR35893:SF3">
    <property type="entry name" value="INNER MEMBRANE PROTEIN"/>
    <property type="match status" value="1"/>
</dbReference>
<dbReference type="InterPro" id="IPR043605">
    <property type="entry name" value="DUF883_C"/>
</dbReference>
<gene>
    <name evidence="11" type="ORF">RAMLITH_07990</name>
</gene>
<feature type="coiled-coil region" evidence="8">
    <location>
        <begin position="38"/>
        <end position="65"/>
    </location>
</feature>
<dbReference type="EMBL" id="VTOX01000002">
    <property type="protein sequence ID" value="NKE65761.1"/>
    <property type="molecule type" value="Genomic_DNA"/>
</dbReference>
<dbReference type="GO" id="GO:0005886">
    <property type="term" value="C:plasma membrane"/>
    <property type="evidence" value="ECO:0007669"/>
    <property type="project" value="UniProtKB-SubCell"/>
</dbReference>
<organism evidence="11 12">
    <name type="scientific">Ramlibacter lithotrophicus</name>
    <dbReference type="NCBI Taxonomy" id="2606681"/>
    <lineage>
        <taxon>Bacteria</taxon>
        <taxon>Pseudomonadati</taxon>
        <taxon>Pseudomonadota</taxon>
        <taxon>Betaproteobacteria</taxon>
        <taxon>Burkholderiales</taxon>
        <taxon>Comamonadaceae</taxon>
        <taxon>Ramlibacter</taxon>
    </lineage>
</organism>
<comment type="caution">
    <text evidence="11">The sequence shown here is derived from an EMBL/GenBank/DDBJ whole genome shotgun (WGS) entry which is preliminary data.</text>
</comment>
<reference evidence="11 12" key="1">
    <citation type="journal article" date="2020" name="Nature">
        <title>Bacterial chemolithoautotrophy via manganese oxidation.</title>
        <authorList>
            <person name="Yu H."/>
            <person name="Leadbetter J.R."/>
        </authorList>
    </citation>
    <scope>NUCLEOTIDE SEQUENCE [LARGE SCALE GENOMIC DNA]</scope>
    <source>
        <strain evidence="11 12">RBP-1</strain>
    </source>
</reference>
<evidence type="ECO:0000259" key="9">
    <source>
        <dbReference type="Pfam" id="PF05957"/>
    </source>
</evidence>
<keyword evidence="7" id="KW-0472">Membrane</keyword>
<evidence type="ECO:0000256" key="4">
    <source>
        <dbReference type="ARBA" id="ARBA00022519"/>
    </source>
</evidence>
<dbReference type="Pfam" id="PF19029">
    <property type="entry name" value="DUF883_C"/>
    <property type="match status" value="1"/>
</dbReference>
<evidence type="ECO:0000256" key="3">
    <source>
        <dbReference type="ARBA" id="ARBA00022475"/>
    </source>
</evidence>
<keyword evidence="12" id="KW-1185">Reference proteome</keyword>
<evidence type="ECO:0000256" key="5">
    <source>
        <dbReference type="ARBA" id="ARBA00022692"/>
    </source>
</evidence>
<dbReference type="AlphaFoldDB" id="A0A7X6DEN4"/>
<dbReference type="Pfam" id="PF05957">
    <property type="entry name" value="DUF883"/>
    <property type="match status" value="1"/>
</dbReference>
<evidence type="ECO:0000256" key="2">
    <source>
        <dbReference type="ARBA" id="ARBA00010423"/>
    </source>
</evidence>
<dbReference type="Proteomes" id="UP000521868">
    <property type="component" value="Unassembled WGS sequence"/>
</dbReference>
<dbReference type="RefSeq" id="WP_168106847.1">
    <property type="nucleotide sequence ID" value="NZ_VTOX01000002.1"/>
</dbReference>